<evidence type="ECO:0000256" key="1">
    <source>
        <dbReference type="ARBA" id="ARBA00038017"/>
    </source>
</evidence>
<feature type="compositionally biased region" description="Low complexity" evidence="2">
    <location>
        <begin position="427"/>
        <end position="444"/>
    </location>
</feature>
<name>A0AAE0YVK0_9GAST</name>
<reference evidence="3" key="1">
    <citation type="journal article" date="2023" name="G3 (Bethesda)">
        <title>A reference genome for the long-term kleptoplast-retaining sea slug Elysia crispata morphotype clarki.</title>
        <authorList>
            <person name="Eastman K.E."/>
            <person name="Pendleton A.L."/>
            <person name="Shaikh M.A."/>
            <person name="Suttiyut T."/>
            <person name="Ogas R."/>
            <person name="Tomko P."/>
            <person name="Gavelis G."/>
            <person name="Widhalm J.R."/>
            <person name="Wisecaver J.H."/>
        </authorList>
    </citation>
    <scope>NUCLEOTIDE SEQUENCE</scope>
    <source>
        <strain evidence="3">ECLA1</strain>
    </source>
</reference>
<dbReference type="PANTHER" id="PTHR15359">
    <property type="entry name" value="IG-LIKE DOMAIN-CONTAINING PROTEIN"/>
    <property type="match status" value="1"/>
</dbReference>
<dbReference type="Pfam" id="PF00612">
    <property type="entry name" value="IQ"/>
    <property type="match status" value="7"/>
</dbReference>
<dbReference type="EMBL" id="JAWDGP010005361">
    <property type="protein sequence ID" value="KAK3757461.1"/>
    <property type="molecule type" value="Genomic_DNA"/>
</dbReference>
<feature type="compositionally biased region" description="Polar residues" evidence="2">
    <location>
        <begin position="300"/>
        <end position="313"/>
    </location>
</feature>
<gene>
    <name evidence="3" type="ORF">RRG08_037818</name>
</gene>
<dbReference type="Gene3D" id="1.20.5.190">
    <property type="match status" value="3"/>
</dbReference>
<protein>
    <recommendedName>
        <fullName evidence="5">Axonal membrane protein GAP-43</fullName>
    </recommendedName>
</protein>
<feature type="compositionally biased region" description="Pro residues" evidence="2">
    <location>
        <begin position="134"/>
        <end position="144"/>
    </location>
</feature>
<evidence type="ECO:0000256" key="2">
    <source>
        <dbReference type="SAM" id="MobiDB-lite"/>
    </source>
</evidence>
<dbReference type="PANTHER" id="PTHR15359:SF8">
    <property type="entry name" value="PROTEIN CBG01055"/>
    <property type="match status" value="1"/>
</dbReference>
<dbReference type="InterPro" id="IPR000048">
    <property type="entry name" value="IQ_motif_EF-hand-BS"/>
</dbReference>
<feature type="compositionally biased region" description="Acidic residues" evidence="2">
    <location>
        <begin position="14"/>
        <end position="24"/>
    </location>
</feature>
<dbReference type="SMART" id="SM00015">
    <property type="entry name" value="IQ"/>
    <property type="match status" value="7"/>
</dbReference>
<feature type="compositionally biased region" description="Acidic residues" evidence="2">
    <location>
        <begin position="261"/>
        <end position="270"/>
    </location>
</feature>
<evidence type="ECO:0000313" key="4">
    <source>
        <dbReference type="Proteomes" id="UP001283361"/>
    </source>
</evidence>
<comment type="caution">
    <text evidence="3">The sequence shown here is derived from an EMBL/GenBank/DDBJ whole genome shotgun (WGS) entry which is preliminary data.</text>
</comment>
<evidence type="ECO:0000313" key="3">
    <source>
        <dbReference type="EMBL" id="KAK3757461.1"/>
    </source>
</evidence>
<comment type="similarity">
    <text evidence="1">Belongs to the PCP4 family.</text>
</comment>
<evidence type="ECO:0008006" key="5">
    <source>
        <dbReference type="Google" id="ProtNLM"/>
    </source>
</evidence>
<proteinExistence type="inferred from homology"/>
<accession>A0AAE0YVK0</accession>
<feature type="compositionally biased region" description="Basic and acidic residues" evidence="2">
    <location>
        <begin position="55"/>
        <end position="75"/>
    </location>
</feature>
<dbReference type="Proteomes" id="UP001283361">
    <property type="component" value="Unassembled WGS sequence"/>
</dbReference>
<feature type="region of interest" description="Disordered" evidence="2">
    <location>
        <begin position="1"/>
        <end position="24"/>
    </location>
</feature>
<feature type="compositionally biased region" description="Basic and acidic residues" evidence="2">
    <location>
        <begin position="360"/>
        <end position="371"/>
    </location>
</feature>
<feature type="region of interest" description="Disordered" evidence="2">
    <location>
        <begin position="235"/>
        <end position="464"/>
    </location>
</feature>
<feature type="region of interest" description="Disordered" evidence="2">
    <location>
        <begin position="179"/>
        <end position="217"/>
    </location>
</feature>
<feature type="compositionally biased region" description="Acidic residues" evidence="2">
    <location>
        <begin position="330"/>
        <end position="343"/>
    </location>
</feature>
<feature type="compositionally biased region" description="Basic and acidic residues" evidence="2">
    <location>
        <begin position="288"/>
        <end position="299"/>
    </location>
</feature>
<organism evidence="3 4">
    <name type="scientific">Elysia crispata</name>
    <name type="common">lettuce slug</name>
    <dbReference type="NCBI Taxonomy" id="231223"/>
    <lineage>
        <taxon>Eukaryota</taxon>
        <taxon>Metazoa</taxon>
        <taxon>Spiralia</taxon>
        <taxon>Lophotrochozoa</taxon>
        <taxon>Mollusca</taxon>
        <taxon>Gastropoda</taxon>
        <taxon>Heterobranchia</taxon>
        <taxon>Euthyneura</taxon>
        <taxon>Panpulmonata</taxon>
        <taxon>Sacoglossa</taxon>
        <taxon>Placobranchoidea</taxon>
        <taxon>Plakobranchidae</taxon>
        <taxon>Elysia</taxon>
    </lineage>
</organism>
<keyword evidence="4" id="KW-1185">Reference proteome</keyword>
<feature type="non-terminal residue" evidence="3">
    <location>
        <position position="1"/>
    </location>
</feature>
<sequence>GDDDAPEQEKGPAEEEQEVDIDLNDPEVEKAAIKIQAGFKGFKARKDVSGSNEDQAEKPSRPASAKSDKQLKKQEEEVDINLADPDVAQAALRIQAGFRGHQARQEVLAQKMTLSSEFPKHPMPSKSPSGDLQEPPPPSPPPPSTKTQEEQDQEDIAAIDLGDPELKAAALKIQAGFKGIKSRKKLHEKKAEREAQKAAPAQPEKAPEVEEVDIDLNDPDVEKAAVKIQAGFKGLKTRKGLKQKTEEETPPAADTTVPKEEEVDIDLEDPATEKAALKIQASFRGFQTRRDMGEKKQEGAQESSSTEAPSATQAQEEGEKPAAEEGEAKEQEEEVDIDLEDPEVEKAALKIQAGFKGLKARKELQDKKPGGETDTVDGAPAEETSAADEGSKVEGEGQEEVKASEEETQPKVVEGQGDSQQQEGEEQQPPAEAAAAEGEQAAGEVKGEKGKVQEEEEIDIDLEDPEVEKAALKIQAQFKGFRSKKKPPQTDGAN</sequence>
<feature type="compositionally biased region" description="Acidic residues" evidence="2">
    <location>
        <begin position="454"/>
        <end position="464"/>
    </location>
</feature>
<dbReference type="InterPro" id="IPR052142">
    <property type="entry name" value="Calmodulin_Regulator_PCP4-like"/>
</dbReference>
<dbReference type="AlphaFoldDB" id="A0AAE0YVK0"/>
<dbReference type="PROSITE" id="PS50096">
    <property type="entry name" value="IQ"/>
    <property type="match status" value="7"/>
</dbReference>
<feature type="region of interest" description="Disordered" evidence="2">
    <location>
        <begin position="105"/>
        <end position="154"/>
    </location>
</feature>
<feature type="compositionally biased region" description="Basic and acidic residues" evidence="2">
    <location>
        <begin position="389"/>
        <end position="409"/>
    </location>
</feature>
<feature type="compositionally biased region" description="Basic and acidic residues" evidence="2">
    <location>
        <begin position="317"/>
        <end position="329"/>
    </location>
</feature>
<feature type="region of interest" description="Disordered" evidence="2">
    <location>
        <begin position="39"/>
        <end position="83"/>
    </location>
</feature>